<dbReference type="AlphaFoldDB" id="A0A5F9D5P4"/>
<keyword evidence="5" id="KW-0963">Cytoplasm</keyword>
<dbReference type="PROSITE" id="PS50824">
    <property type="entry name" value="DAPIN"/>
    <property type="match status" value="1"/>
</dbReference>
<dbReference type="Bgee" id="ENSOCUG00000010489">
    <property type="expression patterns" value="Expressed in testis and 2 other cell types or tissues"/>
</dbReference>
<dbReference type="InterPro" id="IPR007111">
    <property type="entry name" value="NACHT_NTPase"/>
</dbReference>
<dbReference type="InterPro" id="IPR011029">
    <property type="entry name" value="DEATH-like_dom_sf"/>
</dbReference>
<evidence type="ECO:0000256" key="2">
    <source>
        <dbReference type="ARBA" id="ARBA00004496"/>
    </source>
</evidence>
<feature type="region of interest" description="Disordered" evidence="16">
    <location>
        <begin position="1"/>
        <end position="20"/>
    </location>
</feature>
<dbReference type="Pfam" id="PF17779">
    <property type="entry name" value="WHD_NOD2"/>
    <property type="match status" value="1"/>
</dbReference>
<dbReference type="SUPFAM" id="SSF47986">
    <property type="entry name" value="DEATH domain"/>
    <property type="match status" value="1"/>
</dbReference>
<dbReference type="SMART" id="SM01289">
    <property type="entry name" value="PYRIN"/>
    <property type="match status" value="1"/>
</dbReference>
<dbReference type="Proteomes" id="UP000001811">
    <property type="component" value="Chromosome 1"/>
</dbReference>
<dbReference type="GO" id="GO:0005524">
    <property type="term" value="F:ATP binding"/>
    <property type="evidence" value="ECO:0007669"/>
    <property type="project" value="UniProtKB-KW"/>
</dbReference>
<evidence type="ECO:0000256" key="11">
    <source>
        <dbReference type="ARBA" id="ARBA00023136"/>
    </source>
</evidence>
<evidence type="ECO:0000256" key="7">
    <source>
        <dbReference type="ARBA" id="ARBA00022741"/>
    </source>
</evidence>
<comment type="similarity">
    <text evidence="3">Belongs to the NLRP family.</text>
</comment>
<feature type="domain" description="NACHT" evidence="18">
    <location>
        <begin position="209"/>
        <end position="403"/>
    </location>
</feature>
<keyword evidence="7" id="KW-0547">Nucleotide-binding</keyword>
<evidence type="ECO:0000259" key="18">
    <source>
        <dbReference type="PROSITE" id="PS50837"/>
    </source>
</evidence>
<dbReference type="GO" id="GO:0003924">
    <property type="term" value="F:GTPase activity"/>
    <property type="evidence" value="ECO:0007669"/>
    <property type="project" value="Ensembl"/>
</dbReference>
<keyword evidence="9" id="KW-0391">Immunity</keyword>
<comment type="function">
    <text evidence="13">Inhibits autoprocessing of CASP1, CASP1-dependent IL1B secretion, PYCARD aggregation and PYCARD-mediated apoptosis but not apoptosis induced by FAS or BID. Displays anti-inflammatory activity. Required for immunity against C.albicans infection. Involved in the innate immune response by contributing to pro-inflammatory cytokine release in response to invasive bacterial infection. Contributes to T-cell-mediated inflammatory responses in the skin. Plays a role in protection against periodontitis through its involvement in induction of IL1A via ERK activation in oral epithelial cells infected with periodontal pathogens. Exhibits both ATPase and GTPase activities.</text>
</comment>
<dbReference type="Gene3D" id="1.10.533.10">
    <property type="entry name" value="Death Domain, Fas"/>
    <property type="match status" value="1"/>
</dbReference>
<reference evidence="19 20" key="1">
    <citation type="journal article" date="2011" name="Nature">
        <title>A high-resolution map of human evolutionary constraint using 29 mammals.</title>
        <authorList>
            <person name="Lindblad-Toh K."/>
            <person name="Garber M."/>
            <person name="Zuk O."/>
            <person name="Lin M.F."/>
            <person name="Parker B.J."/>
            <person name="Washietl S."/>
            <person name="Kheradpour P."/>
            <person name="Ernst J."/>
            <person name="Jordan G."/>
            <person name="Mauceli E."/>
            <person name="Ward L.D."/>
            <person name="Lowe C.B."/>
            <person name="Holloway A.K."/>
            <person name="Clamp M."/>
            <person name="Gnerre S."/>
            <person name="Alfoldi J."/>
            <person name="Beal K."/>
            <person name="Chang J."/>
            <person name="Clawson H."/>
            <person name="Cuff J."/>
            <person name="Di Palma F."/>
            <person name="Fitzgerald S."/>
            <person name="Flicek P."/>
            <person name="Guttman M."/>
            <person name="Hubisz M.J."/>
            <person name="Jaffe D.B."/>
            <person name="Jungreis I."/>
            <person name="Kent W.J."/>
            <person name="Kostka D."/>
            <person name="Lara M."/>
            <person name="Martins A.L."/>
            <person name="Massingham T."/>
            <person name="Moltke I."/>
            <person name="Raney B.J."/>
            <person name="Rasmussen M.D."/>
            <person name="Robinson J."/>
            <person name="Stark A."/>
            <person name="Vilella A.J."/>
            <person name="Wen J."/>
            <person name="Xie X."/>
            <person name="Zody M.C."/>
            <person name="Baldwin J."/>
            <person name="Bloom T."/>
            <person name="Chin C.W."/>
            <person name="Heiman D."/>
            <person name="Nicol R."/>
            <person name="Nusbaum C."/>
            <person name="Young S."/>
            <person name="Wilkinson J."/>
            <person name="Worley K.C."/>
            <person name="Kovar C.L."/>
            <person name="Muzny D.M."/>
            <person name="Gibbs R.A."/>
            <person name="Cree A."/>
            <person name="Dihn H.H."/>
            <person name="Fowler G."/>
            <person name="Jhangiani S."/>
            <person name="Joshi V."/>
            <person name="Lee S."/>
            <person name="Lewis L.R."/>
            <person name="Nazareth L.V."/>
            <person name="Okwuonu G."/>
            <person name="Santibanez J."/>
            <person name="Warren W.C."/>
            <person name="Mardis E.R."/>
            <person name="Weinstock G.M."/>
            <person name="Wilson R.K."/>
            <person name="Delehaunty K."/>
            <person name="Dooling D."/>
            <person name="Fronik C."/>
            <person name="Fulton L."/>
            <person name="Fulton B."/>
            <person name="Graves T."/>
            <person name="Minx P."/>
            <person name="Sodergren E."/>
            <person name="Birney E."/>
            <person name="Margulies E.H."/>
            <person name="Herrero J."/>
            <person name="Green E.D."/>
            <person name="Haussler D."/>
            <person name="Siepel A."/>
            <person name="Goldman N."/>
            <person name="Pollard K.S."/>
            <person name="Pedersen J.S."/>
            <person name="Lander E.S."/>
            <person name="Kellis M."/>
        </authorList>
    </citation>
    <scope>NUCLEOTIDE SEQUENCE [LARGE SCALE GENOMIC DNA]</scope>
    <source>
        <strain evidence="19 20">Thorbecke inbred</strain>
    </source>
</reference>
<evidence type="ECO:0000256" key="4">
    <source>
        <dbReference type="ARBA" id="ARBA00022475"/>
    </source>
</evidence>
<dbReference type="GO" id="GO:0045087">
    <property type="term" value="P:innate immune response"/>
    <property type="evidence" value="ECO:0007669"/>
    <property type="project" value="UniProtKB-KW"/>
</dbReference>
<name>A0A5F9D5P4_RABIT</name>
<dbReference type="GeneTree" id="ENSGT00940000159520"/>
<evidence type="ECO:0000313" key="19">
    <source>
        <dbReference type="Ensembl" id="ENSOCUP00000041517.1"/>
    </source>
</evidence>
<dbReference type="GO" id="GO:0031965">
    <property type="term" value="C:nuclear membrane"/>
    <property type="evidence" value="ECO:0007669"/>
    <property type="project" value="Ensembl"/>
</dbReference>
<dbReference type="Ensembl" id="ENSOCUT00000037327.1">
    <property type="protein sequence ID" value="ENSOCUP00000041517.1"/>
    <property type="gene ID" value="ENSOCUG00000010489.4"/>
</dbReference>
<dbReference type="PANTHER" id="PTHR45690:SF4">
    <property type="entry name" value="NACHT, LRR AND PYD DOMAINS-CONTAINING PROTEIN 10"/>
    <property type="match status" value="1"/>
</dbReference>
<dbReference type="GO" id="GO:0002218">
    <property type="term" value="P:activation of innate immune response"/>
    <property type="evidence" value="ECO:0007669"/>
    <property type="project" value="Ensembl"/>
</dbReference>
<keyword evidence="6" id="KW-0399">Innate immunity</keyword>
<keyword evidence="20" id="KW-1185">Reference proteome</keyword>
<evidence type="ECO:0000256" key="10">
    <source>
        <dbReference type="ARBA" id="ARBA00023130"/>
    </source>
</evidence>
<evidence type="ECO:0000256" key="14">
    <source>
        <dbReference type="ARBA" id="ARBA00063582"/>
    </source>
</evidence>
<dbReference type="Pfam" id="PF05729">
    <property type="entry name" value="NACHT"/>
    <property type="match status" value="1"/>
</dbReference>
<dbReference type="EMBL" id="AAGW02007950">
    <property type="status" value="NOT_ANNOTATED_CDS"/>
    <property type="molecule type" value="Genomic_DNA"/>
</dbReference>
<feature type="compositionally biased region" description="Basic and acidic residues" evidence="16">
    <location>
        <begin position="675"/>
        <end position="687"/>
    </location>
</feature>
<dbReference type="InterPro" id="IPR050637">
    <property type="entry name" value="NLRP_innate_immun_reg"/>
</dbReference>
<dbReference type="CDD" id="cd08321">
    <property type="entry name" value="Pyrin_ASC-like"/>
    <property type="match status" value="1"/>
</dbReference>
<accession>A0A5F9D5P4</accession>
<dbReference type="EMBL" id="AAGW02007949">
    <property type="status" value="NOT_ANNOTATED_CDS"/>
    <property type="molecule type" value="Genomic_DNA"/>
</dbReference>
<evidence type="ECO:0000256" key="8">
    <source>
        <dbReference type="ARBA" id="ARBA00022840"/>
    </source>
</evidence>
<evidence type="ECO:0000256" key="9">
    <source>
        <dbReference type="ARBA" id="ARBA00022859"/>
    </source>
</evidence>
<evidence type="ECO:0000256" key="1">
    <source>
        <dbReference type="ARBA" id="ARBA00004202"/>
    </source>
</evidence>
<dbReference type="GO" id="GO:0005829">
    <property type="term" value="C:cytosol"/>
    <property type="evidence" value="ECO:0007669"/>
    <property type="project" value="Ensembl"/>
</dbReference>
<evidence type="ECO:0000256" key="16">
    <source>
        <dbReference type="SAM" id="MobiDB-lite"/>
    </source>
</evidence>
<evidence type="ECO:0000256" key="15">
    <source>
        <dbReference type="ARBA" id="ARBA00072896"/>
    </source>
</evidence>
<dbReference type="EMBL" id="AAGW02007948">
    <property type="status" value="NOT_ANNOTATED_CDS"/>
    <property type="molecule type" value="Genomic_DNA"/>
</dbReference>
<dbReference type="STRING" id="9986.ENSOCUP00000041517"/>
<keyword evidence="4" id="KW-1003">Cell membrane</keyword>
<feature type="compositionally biased region" description="Polar residues" evidence="16">
    <location>
        <begin position="1"/>
        <end position="16"/>
    </location>
</feature>
<dbReference type="GO" id="GO:0032757">
    <property type="term" value="P:positive regulation of interleukin-8 production"/>
    <property type="evidence" value="ECO:0007669"/>
    <property type="project" value="Ensembl"/>
</dbReference>
<dbReference type="GO" id="GO:0002827">
    <property type="term" value="P:positive regulation of T-helper 1 type immune response"/>
    <property type="evidence" value="ECO:0007669"/>
    <property type="project" value="Ensembl"/>
</dbReference>
<dbReference type="GO" id="GO:0050832">
    <property type="term" value="P:defense response to fungus"/>
    <property type="evidence" value="ECO:0007669"/>
    <property type="project" value="Ensembl"/>
</dbReference>
<keyword evidence="12" id="KW-0395">Inflammatory response</keyword>
<comment type="subunit">
    <text evidence="14">Oligomerizes. Interacts with PYCARD. Also interacts with CASP1 and IL1B. Interacts with NOD1 and components of the NOD1 signaling pathway including RIPK2, NR2C2/TAK1 and IKBKG/NEMO.</text>
</comment>
<dbReference type="GO" id="GO:1900426">
    <property type="term" value="P:positive regulation of defense response to bacterium"/>
    <property type="evidence" value="ECO:0007669"/>
    <property type="project" value="Ensembl"/>
</dbReference>
<evidence type="ECO:0000256" key="3">
    <source>
        <dbReference type="ARBA" id="ARBA00008665"/>
    </source>
</evidence>
<dbReference type="GO" id="GO:0005654">
    <property type="term" value="C:nucleoplasm"/>
    <property type="evidence" value="ECO:0007669"/>
    <property type="project" value="Ensembl"/>
</dbReference>
<feature type="compositionally biased region" description="Basic and acidic residues" evidence="16">
    <location>
        <begin position="698"/>
        <end position="724"/>
    </location>
</feature>
<dbReference type="GO" id="GO:2000318">
    <property type="term" value="P:positive regulation of T-helper 17 type immune response"/>
    <property type="evidence" value="ECO:0007669"/>
    <property type="project" value="Ensembl"/>
</dbReference>
<evidence type="ECO:0000256" key="12">
    <source>
        <dbReference type="ARBA" id="ARBA00023198"/>
    </source>
</evidence>
<evidence type="ECO:0000256" key="6">
    <source>
        <dbReference type="ARBA" id="ARBA00022588"/>
    </source>
</evidence>
<dbReference type="GO" id="GO:0009898">
    <property type="term" value="C:cytoplasmic side of plasma membrane"/>
    <property type="evidence" value="ECO:0007669"/>
    <property type="project" value="Ensembl"/>
</dbReference>
<evidence type="ECO:0000256" key="13">
    <source>
        <dbReference type="ARBA" id="ARBA00057779"/>
    </source>
</evidence>
<dbReference type="GO" id="GO:0016887">
    <property type="term" value="F:ATP hydrolysis activity"/>
    <property type="evidence" value="ECO:0007669"/>
    <property type="project" value="Ensembl"/>
</dbReference>
<dbReference type="InterPro" id="IPR041075">
    <property type="entry name" value="NOD1/2_WH"/>
</dbReference>
<dbReference type="PROSITE" id="PS50837">
    <property type="entry name" value="NACHT"/>
    <property type="match status" value="1"/>
</dbReference>
<sequence>MKPSSCSGTTVHSHQQAGEPPALLSVESKGHWSEFNLYPLIVMAMARACNPQKALLGALSDLEENSFKILKFHLRDMTMVEGHRQLTRGQLEGLSRVDLASRLILMYGAQEAVKVVLSALKVMNLMELVDQLSLVCLDDYREIYREHVRCLEERQEAGVNSSYRQLLLVAKPSPESPGSPGCPISEQELDSVMVEALFAPGEKPYAAPSVVVLQGSAGTGKTTLARKMLLDWATGTLYPGRFDYVFYVSCREVVLLPGRKLAQLLFWCCGDNEAPAAEILKQPERLLFILDGFDELQRPLGDQLKSRRSSPAENMLHLLIRRKVLPTCSLLITTRPSALRNLEPLLDQPCHVHVLGFSEGERIKYFSSYFMDEKQARKAFDFVQGNDILYKACQVPGICWMVCSWLKKKMERGQAVSETPSNSTDIFTAYVSTFLPADDKGGCSELTRHRVLTGLCSLASEGIRCQKLLFEEADLQRYNLDGPRLADFLSSNDYQEGRDSKKFYSFLHISFQEYFHAMSYLMKEDHSQLGKESCREVEKLLEAEDQEMTLSMQFLLDISKNQSFSNLELKLCFKISPFVTQELKYFREQMESIKCNRSWDLEFALYGSRIKKLAKSVHMSDISFKLKHSNKTKPHGDTSFSVKTSLNHGDIEKQKCPAVRQDNMAETQKEISNGKGRDTEELDKEVGGSRMGSRKKMAKELKGQKVVRLERQEEEEDRVKRMER</sequence>
<gene>
    <name evidence="19" type="primary">NLRP10</name>
</gene>
<reference evidence="19" key="3">
    <citation type="submission" date="2025-09" db="UniProtKB">
        <authorList>
            <consortium name="Ensembl"/>
        </authorList>
    </citation>
    <scope>IDENTIFICATION</scope>
    <source>
        <strain evidence="19">Thorbecke</strain>
    </source>
</reference>
<dbReference type="GO" id="GO:0006954">
    <property type="term" value="P:inflammatory response"/>
    <property type="evidence" value="ECO:0007669"/>
    <property type="project" value="UniProtKB-KW"/>
</dbReference>
<dbReference type="GO" id="GO:0032730">
    <property type="term" value="P:positive regulation of interleukin-1 alpha production"/>
    <property type="evidence" value="ECO:0007669"/>
    <property type="project" value="Ensembl"/>
</dbReference>
<organism evidence="19 20">
    <name type="scientific">Oryctolagus cuniculus</name>
    <name type="common">Rabbit</name>
    <dbReference type="NCBI Taxonomy" id="9986"/>
    <lineage>
        <taxon>Eukaryota</taxon>
        <taxon>Metazoa</taxon>
        <taxon>Chordata</taxon>
        <taxon>Craniata</taxon>
        <taxon>Vertebrata</taxon>
        <taxon>Euteleostomi</taxon>
        <taxon>Mammalia</taxon>
        <taxon>Eutheria</taxon>
        <taxon>Euarchontoglires</taxon>
        <taxon>Glires</taxon>
        <taxon>Lagomorpha</taxon>
        <taxon>Leporidae</taxon>
        <taxon>Oryctolagus</taxon>
    </lineage>
</organism>
<dbReference type="GO" id="GO:0032755">
    <property type="term" value="P:positive regulation of interleukin-6 production"/>
    <property type="evidence" value="ECO:0007669"/>
    <property type="project" value="Ensembl"/>
</dbReference>
<dbReference type="Pfam" id="PF02758">
    <property type="entry name" value="PYRIN"/>
    <property type="match status" value="1"/>
</dbReference>
<keyword evidence="8" id="KW-0067">ATP-binding</keyword>
<dbReference type="FunFam" id="3.40.50.300:FF:002112">
    <property type="entry name" value="NLR family pyrin domain containing 10"/>
    <property type="match status" value="1"/>
</dbReference>
<proteinExistence type="inferred from homology"/>
<evidence type="ECO:0000256" key="5">
    <source>
        <dbReference type="ARBA" id="ARBA00022490"/>
    </source>
</evidence>
<dbReference type="Gene3D" id="3.40.50.300">
    <property type="entry name" value="P-loop containing nucleotide triphosphate hydrolases"/>
    <property type="match status" value="1"/>
</dbReference>
<dbReference type="InterPro" id="IPR004020">
    <property type="entry name" value="DAPIN"/>
</dbReference>
<feature type="domain" description="Pyrin" evidence="17">
    <location>
        <begin position="45"/>
        <end position="138"/>
    </location>
</feature>
<dbReference type="GO" id="GO:0050729">
    <property type="term" value="P:positive regulation of inflammatory response"/>
    <property type="evidence" value="ECO:0007669"/>
    <property type="project" value="Ensembl"/>
</dbReference>
<keyword evidence="11" id="KW-0472">Membrane</keyword>
<reference evidence="19" key="2">
    <citation type="submission" date="2025-08" db="UniProtKB">
        <authorList>
            <consortium name="Ensembl"/>
        </authorList>
    </citation>
    <scope>IDENTIFICATION</scope>
    <source>
        <strain evidence="19">Thorbecke</strain>
    </source>
</reference>
<feature type="region of interest" description="Disordered" evidence="16">
    <location>
        <begin position="667"/>
        <end position="724"/>
    </location>
</feature>
<keyword evidence="10" id="KW-1064">Adaptive immunity</keyword>
<dbReference type="SUPFAM" id="SSF52540">
    <property type="entry name" value="P-loop containing nucleoside triphosphate hydrolases"/>
    <property type="match status" value="1"/>
</dbReference>
<dbReference type="GO" id="GO:0002250">
    <property type="term" value="P:adaptive immune response"/>
    <property type="evidence" value="ECO:0007669"/>
    <property type="project" value="UniProtKB-KW"/>
</dbReference>
<dbReference type="FunCoup" id="A0A5F9D5P4">
    <property type="interactions" value="8"/>
</dbReference>
<dbReference type="PANTHER" id="PTHR45690">
    <property type="entry name" value="NACHT, LRR AND PYD DOMAINS-CONTAINING PROTEIN 12"/>
    <property type="match status" value="1"/>
</dbReference>
<comment type="subcellular location">
    <subcellularLocation>
        <location evidence="1">Cell membrane</location>
        <topology evidence="1">Peripheral membrane protein</topology>
    </subcellularLocation>
    <subcellularLocation>
        <location evidence="2">Cytoplasm</location>
    </subcellularLocation>
</comment>
<evidence type="ECO:0000313" key="20">
    <source>
        <dbReference type="Proteomes" id="UP000001811"/>
    </source>
</evidence>
<evidence type="ECO:0000259" key="17">
    <source>
        <dbReference type="PROSITE" id="PS50824"/>
    </source>
</evidence>
<protein>
    <recommendedName>
        <fullName evidence="15">NACHT, LRR and PYD domains-containing protein 10</fullName>
    </recommendedName>
</protein>
<dbReference type="InParanoid" id="A0A5F9D5P4"/>
<dbReference type="InterPro" id="IPR027417">
    <property type="entry name" value="P-loop_NTPase"/>
</dbReference>